<dbReference type="Gene3D" id="3.30.60.20">
    <property type="match status" value="1"/>
</dbReference>
<feature type="region of interest" description="Disordered" evidence="9">
    <location>
        <begin position="584"/>
        <end position="608"/>
    </location>
</feature>
<dbReference type="Proteomes" id="UP001152798">
    <property type="component" value="Chromosome 5"/>
</dbReference>
<dbReference type="SMART" id="SM00109">
    <property type="entry name" value="C1"/>
    <property type="match status" value="1"/>
</dbReference>
<dbReference type="GO" id="GO:0016020">
    <property type="term" value="C:membrane"/>
    <property type="evidence" value="ECO:0007669"/>
    <property type="project" value="UniProtKB-SubCell"/>
</dbReference>
<dbReference type="SUPFAM" id="SSF57889">
    <property type="entry name" value="Cysteine-rich domain"/>
    <property type="match status" value="1"/>
</dbReference>
<evidence type="ECO:0000256" key="4">
    <source>
        <dbReference type="ARBA" id="ARBA00022833"/>
    </source>
</evidence>
<dbReference type="OrthoDB" id="10004596at2759"/>
<dbReference type="SUPFAM" id="SSF50156">
    <property type="entry name" value="PDZ domain-like"/>
    <property type="match status" value="1"/>
</dbReference>
<dbReference type="InterPro" id="IPR036034">
    <property type="entry name" value="PDZ_sf"/>
</dbReference>
<keyword evidence="2" id="KW-0813">Transport</keyword>
<keyword evidence="4" id="KW-0862">Zinc</keyword>
<dbReference type="GO" id="GO:0006869">
    <property type="term" value="P:lipid transport"/>
    <property type="evidence" value="ECO:0007669"/>
    <property type="project" value="UniProtKB-KW"/>
</dbReference>
<keyword evidence="8" id="KW-0175">Coiled coil</keyword>
<keyword evidence="3" id="KW-0479">Metal-binding</keyword>
<evidence type="ECO:0000259" key="12">
    <source>
        <dbReference type="PROSITE" id="PS51847"/>
    </source>
</evidence>
<accession>A0A9P0HIB9</accession>
<proteinExistence type="predicted"/>
<dbReference type="InterPro" id="IPR058801">
    <property type="entry name" value="PDZD8_N"/>
</dbReference>
<feature type="compositionally biased region" description="Low complexity" evidence="9">
    <location>
        <begin position="584"/>
        <end position="606"/>
    </location>
</feature>
<evidence type="ECO:0000256" key="8">
    <source>
        <dbReference type="SAM" id="Coils"/>
    </source>
</evidence>
<reference evidence="13" key="1">
    <citation type="submission" date="2022-01" db="EMBL/GenBank/DDBJ databases">
        <authorList>
            <person name="King R."/>
        </authorList>
    </citation>
    <scope>NUCLEOTIDE SEQUENCE</scope>
</reference>
<feature type="region of interest" description="Disordered" evidence="9">
    <location>
        <begin position="725"/>
        <end position="748"/>
    </location>
</feature>
<dbReference type="InterPro" id="IPR031468">
    <property type="entry name" value="SMP_LBD"/>
</dbReference>
<evidence type="ECO:0000256" key="1">
    <source>
        <dbReference type="ARBA" id="ARBA00004370"/>
    </source>
</evidence>
<dbReference type="PROSITE" id="PS50106">
    <property type="entry name" value="PDZ"/>
    <property type="match status" value="1"/>
</dbReference>
<feature type="region of interest" description="Disordered" evidence="9">
    <location>
        <begin position="666"/>
        <end position="687"/>
    </location>
</feature>
<evidence type="ECO:0000256" key="3">
    <source>
        <dbReference type="ARBA" id="ARBA00022723"/>
    </source>
</evidence>
<dbReference type="GO" id="GO:0051560">
    <property type="term" value="P:mitochondrial calcium ion homeostasis"/>
    <property type="evidence" value="ECO:0007669"/>
    <property type="project" value="InterPro"/>
</dbReference>
<evidence type="ECO:0000313" key="14">
    <source>
        <dbReference type="Proteomes" id="UP001152798"/>
    </source>
</evidence>
<dbReference type="GO" id="GO:0046872">
    <property type="term" value="F:metal ion binding"/>
    <property type="evidence" value="ECO:0007669"/>
    <property type="project" value="UniProtKB-KW"/>
</dbReference>
<feature type="region of interest" description="Disordered" evidence="9">
    <location>
        <begin position="415"/>
        <end position="456"/>
    </location>
</feature>
<dbReference type="InterPro" id="IPR001478">
    <property type="entry name" value="PDZ"/>
</dbReference>
<dbReference type="AlphaFoldDB" id="A0A9P0HIB9"/>
<dbReference type="PROSITE" id="PS50081">
    <property type="entry name" value="ZF_DAG_PE_2"/>
    <property type="match status" value="1"/>
</dbReference>
<evidence type="ECO:0000259" key="11">
    <source>
        <dbReference type="PROSITE" id="PS50106"/>
    </source>
</evidence>
<evidence type="ECO:0000256" key="7">
    <source>
        <dbReference type="ARBA" id="ARBA00023136"/>
    </source>
</evidence>
<dbReference type="PROSITE" id="PS51847">
    <property type="entry name" value="SMP"/>
    <property type="match status" value="1"/>
</dbReference>
<evidence type="ECO:0000256" key="9">
    <source>
        <dbReference type="SAM" id="MobiDB-lite"/>
    </source>
</evidence>
<dbReference type="PROSITE" id="PS00479">
    <property type="entry name" value="ZF_DAG_PE_1"/>
    <property type="match status" value="1"/>
</dbReference>
<evidence type="ECO:0000313" key="13">
    <source>
        <dbReference type="EMBL" id="CAH1402066.1"/>
    </source>
</evidence>
<dbReference type="InterPro" id="IPR039275">
    <property type="entry name" value="PDZD8"/>
</dbReference>
<feature type="domain" description="Phorbol-ester/DAG-type" evidence="10">
    <location>
        <begin position="619"/>
        <end position="669"/>
    </location>
</feature>
<dbReference type="SMART" id="SM00228">
    <property type="entry name" value="PDZ"/>
    <property type="match status" value="1"/>
</dbReference>
<keyword evidence="7" id="KW-0472">Membrane</keyword>
<keyword evidence="5" id="KW-0445">Lipid transport</keyword>
<dbReference type="PANTHER" id="PTHR21519:SF1">
    <property type="entry name" value="PDZ DOMAIN-CONTAINING PROTEIN 8"/>
    <property type="match status" value="1"/>
</dbReference>
<dbReference type="GO" id="GO:0044233">
    <property type="term" value="C:mitochondria-associated endoplasmic reticulum membrane contact site"/>
    <property type="evidence" value="ECO:0007669"/>
    <property type="project" value="InterPro"/>
</dbReference>
<dbReference type="InterPro" id="IPR002219">
    <property type="entry name" value="PKC_DAG/PE"/>
</dbReference>
<sequence>MGFLVFLVLMLLCFIAGIAVTIFVQWYLFNLYIDKLPYVGPASKPVIAPFSLPKAVLEEEPLGKEPAGSINALLQFLFQECRNTKRVRKWFRHRLSLELEELLTRTTTGKLFEKIVLRDLDLGSHLPAIRSIEVKTLSVDPGTKLIEEVELCLDLEYSGGFQLSIDASTRLSKLAHVSVKVNELSGKGMLKFTRYPYTHWCFSFYNDPTLQLEVETQFQGRSWAQVNSIIANQIRKSLKRKHTLPFYKIRYKPFFVKPEIDSLVEEEETQPGLLELTVVEATRLSSSPGPVFCNVAIDSSAWIELTHSGTASYLTVDVSVTKQPGPHIGINFKQEFISDKYQVGVVVESVSNPLCQDLKSGDIVVMVEGKNVQSLSALNKIIKQCQNKVTLRVERKLKLVLGNEDKVNQGETFGLRSRSIAAGDKTDSDSSNPPSSSDSPAKRSISGSPEHSKGIPRLSLCSDAEMEASKPQMFSTKDVPFSKVVQFNETFKINVLPDHKYVNLSVWSRGAEKNNLLGHISLPVKPHCCPPSPGHHVAMYSLLPPNPNLTTSIGNSLASHPGFEPCLCFGDVLLSFAFTGTGSSPGNQTSTSSPPTPAPSSSSSSTALPEIPEIISGPKHDFVRTHFEKVTQCGFCFKKIWLKDALQCEGCLMSCHKKCAVKAQAGPGCARTNPRRPSVQPEIITTPPDDINAQLYKREPSVGSSERSGLGSLLSGLKRAGSASSLAPPDLVSLPSSPSHSPSQSRKASVVEENLFSLRSGEQINDVLEALLSRPHDEGLMDAAKASGKMLFADFPPNVRKGKIDEMMSKIKHEIDAESQNHAALQREEQNSENATTKAKIAFLVGKSEERLQALTVLMLHCCAGLQDTREGEEAS</sequence>
<feature type="domain" description="PDZ" evidence="11">
    <location>
        <begin position="317"/>
        <end position="397"/>
    </location>
</feature>
<keyword evidence="6" id="KW-0446">Lipid-binding</keyword>
<evidence type="ECO:0000259" key="10">
    <source>
        <dbReference type="PROSITE" id="PS50081"/>
    </source>
</evidence>
<dbReference type="PANTHER" id="PTHR21519">
    <property type="entry name" value="PDZ DOMAIN-CONTAINING PROTEIN 8"/>
    <property type="match status" value="1"/>
</dbReference>
<name>A0A9P0HIB9_NEZVI</name>
<dbReference type="CDD" id="cd21674">
    <property type="entry name" value="SMP_PDZD8"/>
    <property type="match status" value="1"/>
</dbReference>
<organism evidence="13 14">
    <name type="scientific">Nezara viridula</name>
    <name type="common">Southern green stink bug</name>
    <name type="synonym">Cimex viridulus</name>
    <dbReference type="NCBI Taxonomy" id="85310"/>
    <lineage>
        <taxon>Eukaryota</taxon>
        <taxon>Metazoa</taxon>
        <taxon>Ecdysozoa</taxon>
        <taxon>Arthropoda</taxon>
        <taxon>Hexapoda</taxon>
        <taxon>Insecta</taxon>
        <taxon>Pterygota</taxon>
        <taxon>Neoptera</taxon>
        <taxon>Paraneoptera</taxon>
        <taxon>Hemiptera</taxon>
        <taxon>Heteroptera</taxon>
        <taxon>Panheteroptera</taxon>
        <taxon>Pentatomomorpha</taxon>
        <taxon>Pentatomoidea</taxon>
        <taxon>Pentatomidae</taxon>
        <taxon>Pentatominae</taxon>
        <taxon>Nezara</taxon>
    </lineage>
</organism>
<dbReference type="GO" id="GO:0005739">
    <property type="term" value="C:mitochondrion"/>
    <property type="evidence" value="ECO:0007669"/>
    <property type="project" value="GOC"/>
</dbReference>
<feature type="coiled-coil region" evidence="8">
    <location>
        <begin position="808"/>
        <end position="835"/>
    </location>
</feature>
<feature type="compositionally biased region" description="Low complexity" evidence="9">
    <location>
        <begin position="429"/>
        <end position="439"/>
    </location>
</feature>
<evidence type="ECO:0000256" key="6">
    <source>
        <dbReference type="ARBA" id="ARBA00023121"/>
    </source>
</evidence>
<evidence type="ECO:0000256" key="5">
    <source>
        <dbReference type="ARBA" id="ARBA00023055"/>
    </source>
</evidence>
<dbReference type="Pfam" id="PF26547">
    <property type="entry name" value="PDZD8_N"/>
    <property type="match status" value="1"/>
</dbReference>
<dbReference type="EMBL" id="OV725081">
    <property type="protein sequence ID" value="CAH1402066.1"/>
    <property type="molecule type" value="Genomic_DNA"/>
</dbReference>
<dbReference type="GO" id="GO:1990456">
    <property type="term" value="P:mitochondrion-endoplasmic reticulum membrane tethering"/>
    <property type="evidence" value="ECO:0007669"/>
    <property type="project" value="InterPro"/>
</dbReference>
<dbReference type="Gene3D" id="2.30.42.10">
    <property type="match status" value="1"/>
</dbReference>
<feature type="domain" description="SMP-LTD" evidence="12">
    <location>
        <begin position="66"/>
        <end position="266"/>
    </location>
</feature>
<keyword evidence="14" id="KW-1185">Reference proteome</keyword>
<gene>
    <name evidence="13" type="ORF">NEZAVI_LOCUS10975</name>
</gene>
<evidence type="ECO:0000256" key="2">
    <source>
        <dbReference type="ARBA" id="ARBA00022448"/>
    </source>
</evidence>
<comment type="subcellular location">
    <subcellularLocation>
        <location evidence="1">Membrane</location>
    </subcellularLocation>
</comment>
<evidence type="ECO:0008006" key="15">
    <source>
        <dbReference type="Google" id="ProtNLM"/>
    </source>
</evidence>
<protein>
    <recommendedName>
        <fullName evidence="15">PDZ domain-containing protein 8</fullName>
    </recommendedName>
</protein>
<dbReference type="GO" id="GO:0008289">
    <property type="term" value="F:lipid binding"/>
    <property type="evidence" value="ECO:0007669"/>
    <property type="project" value="UniProtKB-KW"/>
</dbReference>
<dbReference type="CDD" id="cd20825">
    <property type="entry name" value="C1_PDZD8"/>
    <property type="match status" value="1"/>
</dbReference>
<dbReference type="InterPro" id="IPR046349">
    <property type="entry name" value="C1-like_sf"/>
</dbReference>